<accession>A0AA86Q2W6</accession>
<evidence type="ECO:0000313" key="1">
    <source>
        <dbReference type="EMBL" id="CAI9944434.1"/>
    </source>
</evidence>
<name>A0AA86Q2W6_9EUKA</name>
<organism evidence="1">
    <name type="scientific">Hexamita inflata</name>
    <dbReference type="NCBI Taxonomy" id="28002"/>
    <lineage>
        <taxon>Eukaryota</taxon>
        <taxon>Metamonada</taxon>
        <taxon>Diplomonadida</taxon>
        <taxon>Hexamitidae</taxon>
        <taxon>Hexamitinae</taxon>
        <taxon>Hexamita</taxon>
    </lineage>
</organism>
<dbReference type="EMBL" id="CATOUU010000727">
    <property type="protein sequence ID" value="CAI9944434.1"/>
    <property type="molecule type" value="Genomic_DNA"/>
</dbReference>
<proteinExistence type="predicted"/>
<reference evidence="2 3" key="2">
    <citation type="submission" date="2024-07" db="EMBL/GenBank/DDBJ databases">
        <authorList>
            <person name="Akdeniz Z."/>
        </authorList>
    </citation>
    <scope>NUCLEOTIDE SEQUENCE [LARGE SCALE GENOMIC DNA]</scope>
</reference>
<sequence length="113" mass="13006">MPCYSPLSRKKLQKTQLQTRNHVNPIYDIKEVDEIFEPLQKVLNLVKKVNNSSVESTSCEICWDQSCRNEVQLKRISLVNGSKVIENISIPTNGTLNMSQDDLYDLFDGLEFK</sequence>
<dbReference type="AlphaFoldDB" id="A0AA86Q2W6"/>
<comment type="caution">
    <text evidence="1">The sequence shown here is derived from an EMBL/GenBank/DDBJ whole genome shotgun (WGS) entry which is preliminary data.</text>
</comment>
<evidence type="ECO:0000313" key="2">
    <source>
        <dbReference type="EMBL" id="CAL6101557.1"/>
    </source>
</evidence>
<reference evidence="1" key="1">
    <citation type="submission" date="2023-06" db="EMBL/GenBank/DDBJ databases">
        <authorList>
            <person name="Kurt Z."/>
        </authorList>
    </citation>
    <scope>NUCLEOTIDE SEQUENCE</scope>
</reference>
<keyword evidence="3" id="KW-1185">Reference proteome</keyword>
<evidence type="ECO:0000313" key="3">
    <source>
        <dbReference type="Proteomes" id="UP001642409"/>
    </source>
</evidence>
<dbReference type="Proteomes" id="UP001642409">
    <property type="component" value="Unassembled WGS sequence"/>
</dbReference>
<gene>
    <name evidence="1" type="ORF">HINF_LOCUS32079</name>
    <name evidence="2" type="ORF">HINF_LOCUS71246</name>
</gene>
<dbReference type="EMBL" id="CAXDID020000546">
    <property type="protein sequence ID" value="CAL6101557.1"/>
    <property type="molecule type" value="Genomic_DNA"/>
</dbReference>
<protein>
    <submittedName>
        <fullName evidence="2">Hypothetical_protein</fullName>
    </submittedName>
</protein>